<evidence type="ECO:0000259" key="1">
    <source>
        <dbReference type="Pfam" id="PF03372"/>
    </source>
</evidence>
<proteinExistence type="predicted"/>
<comment type="caution">
    <text evidence="2">The sequence shown here is derived from an EMBL/GenBank/DDBJ whole genome shotgun (WGS) entry which is preliminary data.</text>
</comment>
<dbReference type="InterPro" id="IPR036691">
    <property type="entry name" value="Endo/exonu/phosph_ase_sf"/>
</dbReference>
<dbReference type="InterPro" id="IPR050410">
    <property type="entry name" value="CCR4/nocturin_mRNA_transcr"/>
</dbReference>
<keyword evidence="3" id="KW-1185">Reference proteome</keyword>
<keyword evidence="2" id="KW-0378">Hydrolase</keyword>
<name>A0ABS3WFA7_9BACL</name>
<feature type="domain" description="Endonuclease/exonuclease/phosphatase" evidence="1">
    <location>
        <begin position="6"/>
        <end position="252"/>
    </location>
</feature>
<dbReference type="PANTHER" id="PTHR12121">
    <property type="entry name" value="CARBON CATABOLITE REPRESSOR PROTEIN 4"/>
    <property type="match status" value="1"/>
</dbReference>
<dbReference type="SUPFAM" id="SSF56219">
    <property type="entry name" value="DNase I-like"/>
    <property type="match status" value="1"/>
</dbReference>
<dbReference type="PANTHER" id="PTHR12121:SF36">
    <property type="entry name" value="ENDONUCLEASE_EXONUCLEASE_PHOSPHATASE DOMAIN-CONTAINING PROTEIN"/>
    <property type="match status" value="1"/>
</dbReference>
<reference evidence="2 3" key="1">
    <citation type="submission" date="2021-03" db="EMBL/GenBank/DDBJ databases">
        <title>Paenibacillus artemisicola MWE-103 whole genome sequence.</title>
        <authorList>
            <person name="Ham Y.J."/>
        </authorList>
    </citation>
    <scope>NUCLEOTIDE SEQUENCE [LARGE SCALE GENOMIC DNA]</scope>
    <source>
        <strain evidence="2 3">MWE-103</strain>
    </source>
</reference>
<dbReference type="GO" id="GO:0004519">
    <property type="term" value="F:endonuclease activity"/>
    <property type="evidence" value="ECO:0007669"/>
    <property type="project" value="UniProtKB-KW"/>
</dbReference>
<sequence length="267" mass="30441">MEMTVMTYNLRTSTSKDGDNDWVYRSGQATRMIRDHEPVIVGTQEMRAHMLAELQLDEFAWVGEGRRGGSEDEHCAIFYKKAVVAMLEHGTFWLSERPETPSMGWDTSLPRVCTWAHMRYLVDDTEFVVFNTHLDHKGALAKEMGIKLIWSRIQEMRERKHLPIILMGDFNSTPGEIVVRIMRGEAPVMDGFVDMRDTYAVIDGPVGTSANPNFSGNTEGETIDYIFVTPDITVLSAEIDRRRIDGKFPSDHYPVVARLRLSPDIIK</sequence>
<dbReference type="RefSeq" id="WP_208849732.1">
    <property type="nucleotide sequence ID" value="NZ_JAGGDJ010000026.1"/>
</dbReference>
<dbReference type="EMBL" id="JAGGDJ010000026">
    <property type="protein sequence ID" value="MBO7746994.1"/>
    <property type="molecule type" value="Genomic_DNA"/>
</dbReference>
<dbReference type="CDD" id="cd09083">
    <property type="entry name" value="EEP-1"/>
    <property type="match status" value="1"/>
</dbReference>
<dbReference type="InterPro" id="IPR005135">
    <property type="entry name" value="Endo/exonuclease/phosphatase"/>
</dbReference>
<dbReference type="Proteomes" id="UP000670947">
    <property type="component" value="Unassembled WGS sequence"/>
</dbReference>
<dbReference type="Pfam" id="PF03372">
    <property type="entry name" value="Exo_endo_phos"/>
    <property type="match status" value="1"/>
</dbReference>
<keyword evidence="2" id="KW-0255">Endonuclease</keyword>
<gene>
    <name evidence="2" type="ORF">I8J29_22580</name>
</gene>
<organism evidence="2 3">
    <name type="scientific">Paenibacillus artemisiicola</name>
    <dbReference type="NCBI Taxonomy" id="1172618"/>
    <lineage>
        <taxon>Bacteria</taxon>
        <taxon>Bacillati</taxon>
        <taxon>Bacillota</taxon>
        <taxon>Bacilli</taxon>
        <taxon>Bacillales</taxon>
        <taxon>Paenibacillaceae</taxon>
        <taxon>Paenibacillus</taxon>
    </lineage>
</organism>
<keyword evidence="2" id="KW-0540">Nuclease</keyword>
<dbReference type="Gene3D" id="3.60.10.10">
    <property type="entry name" value="Endonuclease/exonuclease/phosphatase"/>
    <property type="match status" value="1"/>
</dbReference>
<accession>A0ABS3WFA7</accession>
<evidence type="ECO:0000313" key="3">
    <source>
        <dbReference type="Proteomes" id="UP000670947"/>
    </source>
</evidence>
<evidence type="ECO:0000313" key="2">
    <source>
        <dbReference type="EMBL" id="MBO7746994.1"/>
    </source>
</evidence>
<protein>
    <submittedName>
        <fullName evidence="2">Endonuclease/exonuclease/phosphatase family protein</fullName>
    </submittedName>
</protein>